<dbReference type="RefSeq" id="WP_057811437.1">
    <property type="nucleotide sequence ID" value="NZ_BJUD01000049.1"/>
</dbReference>
<dbReference type="OrthoDB" id="2190600at2"/>
<dbReference type="Gene3D" id="3.30.2310.20">
    <property type="entry name" value="RelE-like"/>
    <property type="match status" value="1"/>
</dbReference>
<proteinExistence type="predicted"/>
<evidence type="ECO:0000313" key="3">
    <source>
        <dbReference type="Proteomes" id="UP000051139"/>
    </source>
</evidence>
<dbReference type="EMBL" id="JQCB01000016">
    <property type="protein sequence ID" value="KRN94249.1"/>
    <property type="molecule type" value="Genomic_DNA"/>
</dbReference>
<name>A0A0R2KXM9_9LACO</name>
<comment type="caution">
    <text evidence="2">The sequence shown here is derived from an EMBL/GenBank/DDBJ whole genome shotgun (WGS) entry which is preliminary data.</text>
</comment>
<dbReference type="Proteomes" id="UP000051139">
    <property type="component" value="Unassembled WGS sequence"/>
</dbReference>
<dbReference type="PATRIC" id="fig|348151.3.peg.617"/>
<dbReference type="AlphaFoldDB" id="A0A0R2KXM9"/>
<gene>
    <name evidence="2" type="ORF">IV55_GL000601</name>
    <name evidence="1" type="ORF">LSI01_16850</name>
</gene>
<dbReference type="STRING" id="348151.IV55_GL000601"/>
<accession>A0A0R2KXM9</accession>
<keyword evidence="3" id="KW-1185">Reference proteome</keyword>
<organism evidence="2 3">
    <name type="scientific">Furfurilactobacillus siliginis</name>
    <dbReference type="NCBI Taxonomy" id="348151"/>
    <lineage>
        <taxon>Bacteria</taxon>
        <taxon>Bacillati</taxon>
        <taxon>Bacillota</taxon>
        <taxon>Bacilli</taxon>
        <taxon>Lactobacillales</taxon>
        <taxon>Lactobacillaceae</taxon>
        <taxon>Furfurilactobacillus</taxon>
    </lineage>
</organism>
<evidence type="ECO:0000313" key="4">
    <source>
        <dbReference type="Proteomes" id="UP000321429"/>
    </source>
</evidence>
<sequence length="103" mass="12438">MDYQISYSKEFASSLKQILISWRELQVEETTIDRFIGDIYHVVDSLRTFPLRFEDVSNKYGFDRATRRCLIGKKYAFFYRVDEEKRVVLIGKLYNQSQFELKF</sequence>
<dbReference type="InterPro" id="IPR035093">
    <property type="entry name" value="RelE/ParE_toxin_dom_sf"/>
</dbReference>
<reference evidence="2 3" key="1">
    <citation type="journal article" date="2015" name="Genome Announc.">
        <title>Expanding the biotechnology potential of lactobacilli through comparative genomics of 213 strains and associated genera.</title>
        <authorList>
            <person name="Sun Z."/>
            <person name="Harris H.M."/>
            <person name="McCann A."/>
            <person name="Guo C."/>
            <person name="Argimon S."/>
            <person name="Zhang W."/>
            <person name="Yang X."/>
            <person name="Jeffery I.B."/>
            <person name="Cooney J.C."/>
            <person name="Kagawa T.F."/>
            <person name="Liu W."/>
            <person name="Song Y."/>
            <person name="Salvetti E."/>
            <person name="Wrobel A."/>
            <person name="Rasinkangas P."/>
            <person name="Parkhill J."/>
            <person name="Rea M.C."/>
            <person name="O'Sullivan O."/>
            <person name="Ritari J."/>
            <person name="Douillard F.P."/>
            <person name="Paul Ross R."/>
            <person name="Yang R."/>
            <person name="Briner A.E."/>
            <person name="Felis G.E."/>
            <person name="de Vos W.M."/>
            <person name="Barrangou R."/>
            <person name="Klaenhammer T.R."/>
            <person name="Caufield P.W."/>
            <person name="Cui Y."/>
            <person name="Zhang H."/>
            <person name="O'Toole P.W."/>
        </authorList>
    </citation>
    <scope>NUCLEOTIDE SEQUENCE [LARGE SCALE GENOMIC DNA]</scope>
    <source>
        <strain evidence="2 3">DSM 22696</strain>
    </source>
</reference>
<dbReference type="Proteomes" id="UP000321429">
    <property type="component" value="Unassembled WGS sequence"/>
</dbReference>
<reference evidence="1 4" key="2">
    <citation type="submission" date="2019-07" db="EMBL/GenBank/DDBJ databases">
        <title>Whole genome shotgun sequence of Lactobacillus siliginis NBRC 101315.</title>
        <authorList>
            <person name="Hosoyama A."/>
            <person name="Uohara A."/>
            <person name="Ohji S."/>
            <person name="Ichikawa N."/>
        </authorList>
    </citation>
    <scope>NUCLEOTIDE SEQUENCE [LARGE SCALE GENOMIC DNA]</scope>
    <source>
        <strain evidence="1 4">NBRC 101315</strain>
    </source>
</reference>
<dbReference type="EMBL" id="BJUD01000049">
    <property type="protein sequence ID" value="GEK29374.1"/>
    <property type="molecule type" value="Genomic_DNA"/>
</dbReference>
<evidence type="ECO:0000313" key="1">
    <source>
        <dbReference type="EMBL" id="GEK29374.1"/>
    </source>
</evidence>
<evidence type="ECO:0008006" key="5">
    <source>
        <dbReference type="Google" id="ProtNLM"/>
    </source>
</evidence>
<protein>
    <recommendedName>
        <fullName evidence="5">Type II toxin-antitoxin system RelE/ParE family toxin</fullName>
    </recommendedName>
</protein>
<evidence type="ECO:0000313" key="2">
    <source>
        <dbReference type="EMBL" id="KRN94249.1"/>
    </source>
</evidence>